<evidence type="ECO:0000256" key="6">
    <source>
        <dbReference type="ARBA" id="ARBA00023315"/>
    </source>
</evidence>
<dbReference type="PROSITE" id="PS51186">
    <property type="entry name" value="GNAT"/>
    <property type="match status" value="1"/>
</dbReference>
<dbReference type="InterPro" id="IPR000182">
    <property type="entry name" value="GNAT_dom"/>
</dbReference>
<dbReference type="InterPro" id="IPR016181">
    <property type="entry name" value="Acyl_CoA_acyltransferase"/>
</dbReference>
<keyword evidence="6 10" id="KW-0012">Acyltransferase</keyword>
<dbReference type="PIRSF" id="PIRSF000452">
    <property type="entry name" value="6-N-acetyltransf"/>
    <property type="match status" value="1"/>
</dbReference>
<protein>
    <recommendedName>
        <fullName evidence="3">Aminoglycoside N(6')-acetyltransferase type 1</fullName>
        <ecNumber evidence="2">2.3.1.82</ecNumber>
    </recommendedName>
    <alternativeName>
        <fullName evidence="7">Aminoglycoside resistance protein</fullName>
    </alternativeName>
</protein>
<dbReference type="Gene3D" id="3.40.630.30">
    <property type="match status" value="1"/>
</dbReference>
<evidence type="ECO:0000313" key="11">
    <source>
        <dbReference type="Proteomes" id="UP000319976"/>
    </source>
</evidence>
<evidence type="ECO:0000313" key="10">
    <source>
        <dbReference type="EMBL" id="QDT66205.1"/>
    </source>
</evidence>
<evidence type="ECO:0000256" key="7">
    <source>
        <dbReference type="ARBA" id="ARBA00029660"/>
    </source>
</evidence>
<dbReference type="KEGG" id="chya:V22_34700"/>
<dbReference type="CDD" id="cd04301">
    <property type="entry name" value="NAT_SF"/>
    <property type="match status" value="1"/>
</dbReference>
<comment type="catalytic activity">
    <reaction evidence="8">
        <text>kanamycin B + acetyl-CoA = N(6')-acetylkanamycin B + CoA + H(+)</text>
        <dbReference type="Rhea" id="RHEA:16449"/>
        <dbReference type="ChEBI" id="CHEBI:15378"/>
        <dbReference type="ChEBI" id="CHEBI:57287"/>
        <dbReference type="ChEBI" id="CHEBI:57288"/>
        <dbReference type="ChEBI" id="CHEBI:58390"/>
        <dbReference type="ChEBI" id="CHEBI:58549"/>
        <dbReference type="EC" id="2.3.1.82"/>
    </reaction>
</comment>
<dbReference type="InterPro" id="IPR024170">
    <property type="entry name" value="Aminoglycoside_N6-AcTrfrase"/>
</dbReference>
<dbReference type="SUPFAM" id="SSF55729">
    <property type="entry name" value="Acyl-CoA N-acyltransferases (Nat)"/>
    <property type="match status" value="1"/>
</dbReference>
<dbReference type="Proteomes" id="UP000319976">
    <property type="component" value="Chromosome"/>
</dbReference>
<dbReference type="Pfam" id="PF00583">
    <property type="entry name" value="Acetyltransf_1"/>
    <property type="match status" value="1"/>
</dbReference>
<reference evidence="10 11" key="1">
    <citation type="submission" date="2019-02" db="EMBL/GenBank/DDBJ databases">
        <title>Deep-cultivation of Planctomycetes and their phenomic and genomic characterization uncovers novel biology.</title>
        <authorList>
            <person name="Wiegand S."/>
            <person name="Jogler M."/>
            <person name="Boedeker C."/>
            <person name="Pinto D."/>
            <person name="Vollmers J."/>
            <person name="Rivas-Marin E."/>
            <person name="Kohn T."/>
            <person name="Peeters S.H."/>
            <person name="Heuer A."/>
            <person name="Rast P."/>
            <person name="Oberbeckmann S."/>
            <person name="Bunk B."/>
            <person name="Jeske O."/>
            <person name="Meyerdierks A."/>
            <person name="Storesund J.E."/>
            <person name="Kallscheuer N."/>
            <person name="Luecker S."/>
            <person name="Lage O.M."/>
            <person name="Pohl T."/>
            <person name="Merkel B.J."/>
            <person name="Hornburger P."/>
            <person name="Mueller R.-W."/>
            <person name="Bruemmer F."/>
            <person name="Labrenz M."/>
            <person name="Spormann A.M."/>
            <person name="Op den Camp H."/>
            <person name="Overmann J."/>
            <person name="Amann R."/>
            <person name="Jetten M.S.M."/>
            <person name="Mascher T."/>
            <person name="Medema M.H."/>
            <person name="Devos D.P."/>
            <person name="Kaster A.-K."/>
            <person name="Ovreas L."/>
            <person name="Rohde M."/>
            <person name="Galperin M.Y."/>
            <person name="Jogler C."/>
        </authorList>
    </citation>
    <scope>NUCLEOTIDE SEQUENCE [LARGE SCALE GENOMIC DNA]</scope>
    <source>
        <strain evidence="10 11">V22</strain>
    </source>
</reference>
<evidence type="ECO:0000256" key="1">
    <source>
        <dbReference type="ARBA" id="ARBA00011738"/>
    </source>
</evidence>
<dbReference type="GO" id="GO:0046677">
    <property type="term" value="P:response to antibiotic"/>
    <property type="evidence" value="ECO:0007669"/>
    <property type="project" value="UniProtKB-KW"/>
</dbReference>
<dbReference type="InterPro" id="IPR050832">
    <property type="entry name" value="Bact_Acetyltransf"/>
</dbReference>
<dbReference type="EC" id="2.3.1.82" evidence="2"/>
<keyword evidence="5" id="KW-0046">Antibiotic resistance</keyword>
<dbReference type="GO" id="GO:0047663">
    <property type="term" value="F:aminoglycoside 6'-N-acetyltransferase activity"/>
    <property type="evidence" value="ECO:0007669"/>
    <property type="project" value="UniProtKB-EC"/>
</dbReference>
<evidence type="ECO:0000256" key="5">
    <source>
        <dbReference type="ARBA" id="ARBA00023251"/>
    </source>
</evidence>
<evidence type="ECO:0000256" key="2">
    <source>
        <dbReference type="ARBA" id="ARBA00012888"/>
    </source>
</evidence>
<dbReference type="RefSeq" id="WP_197439692.1">
    <property type="nucleotide sequence ID" value="NZ_CP036316.1"/>
</dbReference>
<evidence type="ECO:0000256" key="8">
    <source>
        <dbReference type="ARBA" id="ARBA00048923"/>
    </source>
</evidence>
<evidence type="ECO:0000256" key="3">
    <source>
        <dbReference type="ARBA" id="ARBA00017677"/>
    </source>
</evidence>
<gene>
    <name evidence="10" type="ORF">V22_34700</name>
</gene>
<keyword evidence="4 10" id="KW-0808">Transferase</keyword>
<feature type="domain" description="N-acetyltransferase" evidence="9">
    <location>
        <begin position="6"/>
        <end position="154"/>
    </location>
</feature>
<organism evidence="10 11">
    <name type="scientific">Calycomorphotria hydatis</name>
    <dbReference type="NCBI Taxonomy" id="2528027"/>
    <lineage>
        <taxon>Bacteria</taxon>
        <taxon>Pseudomonadati</taxon>
        <taxon>Planctomycetota</taxon>
        <taxon>Planctomycetia</taxon>
        <taxon>Planctomycetales</taxon>
        <taxon>Planctomycetaceae</taxon>
        <taxon>Calycomorphotria</taxon>
    </lineage>
</organism>
<comment type="subunit">
    <text evidence="1">Homodimer.</text>
</comment>
<evidence type="ECO:0000259" key="9">
    <source>
        <dbReference type="PROSITE" id="PS51186"/>
    </source>
</evidence>
<accession>A0A517TCV4</accession>
<keyword evidence="11" id="KW-1185">Reference proteome</keyword>
<evidence type="ECO:0000256" key="4">
    <source>
        <dbReference type="ARBA" id="ARBA00022679"/>
    </source>
</evidence>
<dbReference type="EMBL" id="CP036316">
    <property type="protein sequence ID" value="QDT66205.1"/>
    <property type="molecule type" value="Genomic_DNA"/>
</dbReference>
<proteinExistence type="predicted"/>
<dbReference type="PANTHER" id="PTHR43877:SF2">
    <property type="entry name" value="AMINOALKYLPHOSPHONATE N-ACETYLTRANSFERASE-RELATED"/>
    <property type="match status" value="1"/>
</dbReference>
<name>A0A517TCV4_9PLAN</name>
<dbReference type="AlphaFoldDB" id="A0A517TCV4"/>
<dbReference type="PANTHER" id="PTHR43877">
    <property type="entry name" value="AMINOALKYLPHOSPHONATE N-ACETYLTRANSFERASE-RELATED-RELATED"/>
    <property type="match status" value="1"/>
</dbReference>
<sequence>MSDDNCVIRPLEPQDREAWLALRSKLWPASSSEQLASESTVTAENDKEAVYVAAVGDSIIGFAEASLRNHAEGCRQSPVGYLEGWFVEPGQRSGGVGRQLVEVVENWARDNGCEEMASDCVLGNTIGIVAHEHLGYRPTVKCVFLKKSLVPKAE</sequence>